<evidence type="ECO:0000256" key="4">
    <source>
        <dbReference type="PROSITE-ProRule" id="PRU00117"/>
    </source>
</evidence>
<dbReference type="GO" id="GO:0005763">
    <property type="term" value="C:mitochondrial small ribosomal subunit"/>
    <property type="evidence" value="ECO:0007669"/>
    <property type="project" value="InterPro"/>
</dbReference>
<keyword evidence="4" id="KW-0694">RNA-binding</keyword>
<name>K1S0N3_MAGGI</name>
<dbReference type="SMART" id="SM00322">
    <property type="entry name" value="KH"/>
    <property type="match status" value="7"/>
</dbReference>
<dbReference type="InterPro" id="IPR004087">
    <property type="entry name" value="KH_dom"/>
</dbReference>
<dbReference type="InterPro" id="IPR036034">
    <property type="entry name" value="PDZ_sf"/>
</dbReference>
<dbReference type="InterPro" id="IPR041489">
    <property type="entry name" value="PDZ_6"/>
</dbReference>
<evidence type="ECO:0000259" key="5">
    <source>
        <dbReference type="PROSITE" id="PS50106"/>
    </source>
</evidence>
<dbReference type="PROSITE" id="PS50106">
    <property type="entry name" value="PDZ"/>
    <property type="match status" value="3"/>
</dbReference>
<dbReference type="InterPro" id="IPR036612">
    <property type="entry name" value="KH_dom_type_1_sf"/>
</dbReference>
<dbReference type="PANTHER" id="PTHR46227:SF2">
    <property type="entry name" value="FI03335P"/>
    <property type="match status" value="1"/>
</dbReference>
<keyword evidence="2" id="KW-0963">Cytoplasm</keyword>
<dbReference type="PANTHER" id="PTHR46227">
    <property type="entry name" value="GLUTAMATE RECEPTOR-INTERACTING PROTEIN GRIP"/>
    <property type="match status" value="1"/>
</dbReference>
<dbReference type="HOGENOM" id="CLU_243194_0_0_1"/>
<accession>K1S0N3</accession>
<dbReference type="GO" id="GO:0003723">
    <property type="term" value="F:RNA binding"/>
    <property type="evidence" value="ECO:0007669"/>
    <property type="project" value="UniProtKB-UniRule"/>
</dbReference>
<reference evidence="6" key="1">
    <citation type="journal article" date="2012" name="Nature">
        <title>The oyster genome reveals stress adaptation and complexity of shell formation.</title>
        <authorList>
            <person name="Zhang G."/>
            <person name="Fang X."/>
            <person name="Guo X."/>
            <person name="Li L."/>
            <person name="Luo R."/>
            <person name="Xu F."/>
            <person name="Yang P."/>
            <person name="Zhang L."/>
            <person name="Wang X."/>
            <person name="Qi H."/>
            <person name="Xiong Z."/>
            <person name="Que H."/>
            <person name="Xie Y."/>
            <person name="Holland P.W."/>
            <person name="Paps J."/>
            <person name="Zhu Y."/>
            <person name="Wu F."/>
            <person name="Chen Y."/>
            <person name="Wang J."/>
            <person name="Peng C."/>
            <person name="Meng J."/>
            <person name="Yang L."/>
            <person name="Liu J."/>
            <person name="Wen B."/>
            <person name="Zhang N."/>
            <person name="Huang Z."/>
            <person name="Zhu Q."/>
            <person name="Feng Y."/>
            <person name="Mount A."/>
            <person name="Hedgecock D."/>
            <person name="Xu Z."/>
            <person name="Liu Y."/>
            <person name="Domazet-Loso T."/>
            <person name="Du Y."/>
            <person name="Sun X."/>
            <person name="Zhang S."/>
            <person name="Liu B."/>
            <person name="Cheng P."/>
            <person name="Jiang X."/>
            <person name="Li J."/>
            <person name="Fan D."/>
            <person name="Wang W."/>
            <person name="Fu W."/>
            <person name="Wang T."/>
            <person name="Wang B."/>
            <person name="Zhang J."/>
            <person name="Peng Z."/>
            <person name="Li Y."/>
            <person name="Li N."/>
            <person name="Wang J."/>
            <person name="Chen M."/>
            <person name="He Y."/>
            <person name="Tan F."/>
            <person name="Song X."/>
            <person name="Zheng Q."/>
            <person name="Huang R."/>
            <person name="Yang H."/>
            <person name="Du X."/>
            <person name="Chen L."/>
            <person name="Yang M."/>
            <person name="Gaffney P.M."/>
            <person name="Wang S."/>
            <person name="Luo L."/>
            <person name="She Z."/>
            <person name="Ming Y."/>
            <person name="Huang W."/>
            <person name="Zhang S."/>
            <person name="Huang B."/>
            <person name="Zhang Y."/>
            <person name="Qu T."/>
            <person name="Ni P."/>
            <person name="Miao G."/>
            <person name="Wang J."/>
            <person name="Wang Q."/>
            <person name="Steinberg C.E."/>
            <person name="Wang H."/>
            <person name="Li N."/>
            <person name="Qian L."/>
            <person name="Zhang G."/>
            <person name="Li Y."/>
            <person name="Yang H."/>
            <person name="Liu X."/>
            <person name="Wang J."/>
            <person name="Yin Y."/>
            <person name="Wang J."/>
        </authorList>
    </citation>
    <scope>NUCLEOTIDE SEQUENCE [LARGE SCALE GENOMIC DNA]</scope>
    <source>
        <strain evidence="6">05x7-T-G4-1.051#20</strain>
    </source>
</reference>
<dbReference type="InterPro" id="IPR043545">
    <property type="entry name" value="GRIP1/2"/>
</dbReference>
<dbReference type="EMBL" id="JH818113">
    <property type="protein sequence ID" value="EKC40816.1"/>
    <property type="molecule type" value="Genomic_DNA"/>
</dbReference>
<dbReference type="Pfam" id="PF00595">
    <property type="entry name" value="PDZ"/>
    <property type="match status" value="2"/>
</dbReference>
<evidence type="ECO:0000313" key="6">
    <source>
        <dbReference type="EMBL" id="EKC40816.1"/>
    </source>
</evidence>
<dbReference type="SMART" id="SM00228">
    <property type="entry name" value="PDZ"/>
    <property type="match status" value="3"/>
</dbReference>
<dbReference type="GO" id="GO:0003735">
    <property type="term" value="F:structural constituent of ribosome"/>
    <property type="evidence" value="ECO:0007669"/>
    <property type="project" value="InterPro"/>
</dbReference>
<dbReference type="PROSITE" id="PS50084">
    <property type="entry name" value="KH_TYPE_1"/>
    <property type="match status" value="1"/>
</dbReference>
<dbReference type="Pfam" id="PF15433">
    <property type="entry name" value="MRP-S31"/>
    <property type="match status" value="1"/>
</dbReference>
<comment type="subcellular location">
    <subcellularLocation>
        <location evidence="1">Cytoplasm</location>
    </subcellularLocation>
</comment>
<evidence type="ECO:0000256" key="2">
    <source>
        <dbReference type="ARBA" id="ARBA00022490"/>
    </source>
</evidence>
<organism evidence="6">
    <name type="scientific">Magallana gigas</name>
    <name type="common">Pacific oyster</name>
    <name type="synonym">Crassostrea gigas</name>
    <dbReference type="NCBI Taxonomy" id="29159"/>
    <lineage>
        <taxon>Eukaryota</taxon>
        <taxon>Metazoa</taxon>
        <taxon>Spiralia</taxon>
        <taxon>Lophotrochozoa</taxon>
        <taxon>Mollusca</taxon>
        <taxon>Bivalvia</taxon>
        <taxon>Autobranchia</taxon>
        <taxon>Pteriomorphia</taxon>
        <taxon>Ostreida</taxon>
        <taxon>Ostreoidea</taxon>
        <taxon>Ostreidae</taxon>
        <taxon>Magallana</taxon>
    </lineage>
</organism>
<dbReference type="Pfam" id="PF17820">
    <property type="entry name" value="PDZ_6"/>
    <property type="match status" value="1"/>
</dbReference>
<dbReference type="FunFam" id="2.30.42.10:FF:000023">
    <property type="entry name" value="Glutamate receptor interacting protein 1"/>
    <property type="match status" value="1"/>
</dbReference>
<dbReference type="SUPFAM" id="SSF50156">
    <property type="entry name" value="PDZ domain-like"/>
    <property type="match status" value="3"/>
</dbReference>
<keyword evidence="3" id="KW-0677">Repeat</keyword>
<feature type="domain" description="PDZ" evidence="5">
    <location>
        <begin position="227"/>
        <end position="297"/>
    </location>
</feature>
<sequence>MPGWRPDCLRSSERHPEVLRYRASNASQLNTNLGVEQTGTAFVELQKKAGSGLGLIVSGGTDKESRAHISSFRPGGVAHRSDALLEGDFIVFVNGIKTRDMKHDEVINLLKNTGFSDSFAICCKQHTLHLVREGKSFGFTIRGGYHEQQHKTRPLIVTQVRPGGPADREGSIKIGDRILAINDYNVAHFSLAEASVFLQQCGREVNLMVEYDVSLMEAVNNAQGPLLIEIDKLPGMKLGVHLTQTSHQGKPCLCIDHIDPMSIADRCGALHLGDHITSIDGTSVDQMSIAEASRLIETHTQDTIKLELLPHRLVERQQSRDYINKNGLLKAPGNVSEKEVMDHPVVCVPTPEFIIVSFNQTLGWLRKSSSSREYPLLVGQQNASHFLRRDTVSPLCASVRFCSNTPTDKAGSASTKNERQKEEKKTIYLPGTSASYISPQINQIAEKTGASLKLTDQSTAEKKIPVVITAASPEDIQNAVKEINEVLQAHLAEIRSAQPVQERLEELVFIPRDKAGFLLDEKSSSLLDVQNETATQIKVMSDLQDEQILLVLTGPGQQNITEAMEKIKQLVLQRPKETVKLDHPPFNQFMKLITSMQETGVRIQLDRTQDGDVAKIFAKTREELEDAKAKIQESMDSVRSRAFTFETDTSAWNRFIGKEGANINRIRQKLLEVDPSLSLNTVQNKRKQVTAVYLFGSRDINEDKFEEAASMVNEEMKAVEKASGKSKQPKQRLKEMDFEFETENPNAMNVFIGKQGANINLLLEELRKLDSSIAFKRLSNKIVRLLYPDSMDADKLKEAESLVRERMVEIEEYLETRRAPQREKGKKQISFEAANNEVWHMLIGKNESSINAIVEKVKKINAALEGKQKYLDLFVNDVKGKERSDISIYNGIILWSKENVDDEKFKKAVSVLNSNMTIEQKGDSSFQLLYPEDMEENDLEEATHIVNPALDLHIVSPDPSTEQSVILWTKENVDDEQFERAASMIDEVLERVEMSVKGSRPEQPRMSDFKTMTFEFENPRERVIRFFIGANGVNINKVKDELRMINPGFGIRVQKDMTIQFIYPNDADEHHLSLAEALVTKSMNEIEKGTGLSARRRTGNLSMDRDMIGHLVGPDNSNINKLRAKIQKVDPSAEIFADQIRGDVKLYGTEQSFETIESLVYKEVDNIRKSQLIEPVMRDEFDGLDQLLDFNDPMSTTTQSHVEEIKLTERMRDILLDSKTMKLKEIQHLLIKRGKEGTIQETQQSVRLHASTKEDLEEISAMIHEAVTNESGKFTKVVKITPGIWMALMEGKGQELQDKYGTRLLTSKLNSADTDNLEIVYENPKQLELVTSEVKGLHNPNVLSHQVFVRSEEYKQLMTHKDEVLRDIQTQAHCFVDIDDVKEKRGGKGGVVTILAKSRLDLDSAVTKINQFVGYSVPNIEQRSKRVPKDFLDHQELEYLFSEALDKREITDTQFINIPEDFSFDTMESSNIWTKEDLKKPSRQDTTDNLYYQLLRERKENLLTNRIPYNGYEEMIKLTNEGKMWHYPIDNEQGMDEEKAVSFAEHVFFDDMLEDFPKSGPIRNYMEQVTVGLSMNPHLTVEEKREHVAWYKNYFQGKAETLKDFFGETGELKDFLSKENSKQKKESTSD</sequence>
<protein>
    <submittedName>
        <fullName evidence="6">Glutamate receptor-interacting protein 1</fullName>
    </submittedName>
</protein>
<evidence type="ECO:0000256" key="1">
    <source>
        <dbReference type="ARBA" id="ARBA00004496"/>
    </source>
</evidence>
<dbReference type="CDD" id="cd06684">
    <property type="entry name" value="PDZ3_GRIP1-2-like"/>
    <property type="match status" value="1"/>
</dbReference>
<dbReference type="Gene3D" id="2.30.42.10">
    <property type="match status" value="3"/>
</dbReference>
<feature type="domain" description="PDZ" evidence="5">
    <location>
        <begin position="127"/>
        <end position="213"/>
    </location>
</feature>
<dbReference type="GO" id="GO:0098887">
    <property type="term" value="P:neurotransmitter receptor transport, endosome to postsynaptic membrane"/>
    <property type="evidence" value="ECO:0007669"/>
    <property type="project" value="TreeGrafter"/>
</dbReference>
<dbReference type="InterPro" id="IPR001478">
    <property type="entry name" value="PDZ"/>
</dbReference>
<keyword evidence="6" id="KW-0675">Receptor</keyword>
<feature type="domain" description="PDZ" evidence="5">
    <location>
        <begin position="42"/>
        <end position="114"/>
    </location>
</feature>
<dbReference type="SUPFAM" id="SSF54791">
    <property type="entry name" value="Eukaryotic type KH-domain (KH-domain type I)"/>
    <property type="match status" value="2"/>
</dbReference>
<dbReference type="CDD" id="cd06681">
    <property type="entry name" value="PDZ2_GRIP1-2-like"/>
    <property type="match status" value="1"/>
</dbReference>
<dbReference type="Gene3D" id="3.30.310.210">
    <property type="match status" value="1"/>
</dbReference>
<proteinExistence type="predicted"/>
<evidence type="ECO:0000256" key="3">
    <source>
        <dbReference type="ARBA" id="ARBA00022737"/>
    </source>
</evidence>
<gene>
    <name evidence="6" type="ORF">CGI_10026499</name>
</gene>
<dbReference type="InParanoid" id="K1S0N3"/>
<dbReference type="InterPro" id="IPR026299">
    <property type="entry name" value="MRP-S31"/>
</dbReference>